<dbReference type="InterPro" id="IPR036477">
    <property type="entry name" value="Formyl_transf_N_sf"/>
</dbReference>
<dbReference type="InterPro" id="IPR041711">
    <property type="entry name" value="Met-tRNA-FMT_N"/>
</dbReference>
<keyword evidence="8" id="KW-0496">Mitochondrion</keyword>
<organism evidence="13">
    <name type="scientific">Ooceraea biroi</name>
    <name type="common">Clonal raider ant</name>
    <name type="synonym">Cerapachys biroi</name>
    <dbReference type="NCBI Taxonomy" id="2015173"/>
    <lineage>
        <taxon>Eukaryota</taxon>
        <taxon>Metazoa</taxon>
        <taxon>Ecdysozoa</taxon>
        <taxon>Arthropoda</taxon>
        <taxon>Hexapoda</taxon>
        <taxon>Insecta</taxon>
        <taxon>Pterygota</taxon>
        <taxon>Neoptera</taxon>
        <taxon>Endopterygota</taxon>
        <taxon>Hymenoptera</taxon>
        <taxon>Apocrita</taxon>
        <taxon>Aculeata</taxon>
        <taxon>Formicoidea</taxon>
        <taxon>Formicidae</taxon>
        <taxon>Dorylinae</taxon>
        <taxon>Ooceraea</taxon>
    </lineage>
</organism>
<feature type="domain" description="Formyl transferase C-terminal" evidence="12">
    <location>
        <begin position="245"/>
        <end position="351"/>
    </location>
</feature>
<dbReference type="GO" id="GO:0004479">
    <property type="term" value="F:methionyl-tRNA formyltransferase activity"/>
    <property type="evidence" value="ECO:0007669"/>
    <property type="project" value="UniProtKB-EC"/>
</dbReference>
<dbReference type="InterPro" id="IPR011034">
    <property type="entry name" value="Formyl_transferase-like_C_sf"/>
</dbReference>
<protein>
    <recommendedName>
        <fullName evidence="4">Methionyl-tRNA formyltransferase, mitochondrial</fullName>
        <ecNumber evidence="3">2.1.2.9</ecNumber>
    </recommendedName>
</protein>
<dbReference type="OrthoDB" id="10268103at2759"/>
<dbReference type="Pfam" id="PF02911">
    <property type="entry name" value="Formyl_trans_C"/>
    <property type="match status" value="1"/>
</dbReference>
<dbReference type="InterPro" id="IPR002376">
    <property type="entry name" value="Formyl_transf_N"/>
</dbReference>
<evidence type="ECO:0000256" key="5">
    <source>
        <dbReference type="ARBA" id="ARBA00022679"/>
    </source>
</evidence>
<evidence type="ECO:0000256" key="2">
    <source>
        <dbReference type="ARBA" id="ARBA00010699"/>
    </source>
</evidence>
<dbReference type="SUPFAM" id="SSF53328">
    <property type="entry name" value="Formyltransferase"/>
    <property type="match status" value="1"/>
</dbReference>
<keyword evidence="5" id="KW-0808">Transferase</keyword>
<evidence type="ECO:0000256" key="10">
    <source>
        <dbReference type="ARBA" id="ARBA00057846"/>
    </source>
</evidence>
<dbReference type="NCBIfam" id="TIGR00460">
    <property type="entry name" value="fmt"/>
    <property type="match status" value="1"/>
</dbReference>
<feature type="domain" description="Formyl transferase N-terminal" evidence="11">
    <location>
        <begin position="124"/>
        <end position="222"/>
    </location>
</feature>
<keyword evidence="7" id="KW-0809">Transit peptide</keyword>
<dbReference type="FunFam" id="3.40.50.12230:FF:000003">
    <property type="entry name" value="methionyl-tRNA formyltransferase, mitochondrial"/>
    <property type="match status" value="1"/>
</dbReference>
<dbReference type="Pfam" id="PF00551">
    <property type="entry name" value="Formyl_trans_N"/>
    <property type="match status" value="1"/>
</dbReference>
<evidence type="ECO:0000256" key="3">
    <source>
        <dbReference type="ARBA" id="ARBA00012261"/>
    </source>
</evidence>
<keyword evidence="6" id="KW-0648">Protein biosynthesis</keyword>
<evidence type="ECO:0000313" key="13">
    <source>
        <dbReference type="EMBL" id="RLU22002.1"/>
    </source>
</evidence>
<accession>A0A3L8DP41</accession>
<dbReference type="AlphaFoldDB" id="A0A3L8DP41"/>
<comment type="subcellular location">
    <subcellularLocation>
        <location evidence="1">Mitochondrion</location>
    </subcellularLocation>
</comment>
<reference evidence="13" key="2">
    <citation type="submission" date="2018-07" db="EMBL/GenBank/DDBJ databases">
        <authorList>
            <person name="Mckenzie S.K."/>
            <person name="Kronauer D.J.C."/>
        </authorList>
    </citation>
    <scope>NUCLEOTIDE SEQUENCE</scope>
    <source>
        <strain evidence="13">Clonal line C1</strain>
    </source>
</reference>
<dbReference type="SUPFAM" id="SSF50486">
    <property type="entry name" value="FMT C-terminal domain-like"/>
    <property type="match status" value="1"/>
</dbReference>
<comment type="similarity">
    <text evidence="2">Belongs to the Fmt family.</text>
</comment>
<dbReference type="PANTHER" id="PTHR11138">
    <property type="entry name" value="METHIONYL-TRNA FORMYLTRANSFERASE"/>
    <property type="match status" value="1"/>
</dbReference>
<dbReference type="Proteomes" id="UP000279307">
    <property type="component" value="Chromosome 6"/>
</dbReference>
<proteinExistence type="inferred from homology"/>
<comment type="catalytic activity">
    <reaction evidence="9">
        <text>L-methionyl-tRNA(fMet) + (6R)-10-formyltetrahydrofolate = N-formyl-L-methionyl-tRNA(fMet) + (6S)-5,6,7,8-tetrahydrofolate + H(+)</text>
        <dbReference type="Rhea" id="RHEA:24380"/>
        <dbReference type="Rhea" id="RHEA-COMP:9952"/>
        <dbReference type="Rhea" id="RHEA-COMP:9953"/>
        <dbReference type="ChEBI" id="CHEBI:15378"/>
        <dbReference type="ChEBI" id="CHEBI:57453"/>
        <dbReference type="ChEBI" id="CHEBI:78530"/>
        <dbReference type="ChEBI" id="CHEBI:78844"/>
        <dbReference type="ChEBI" id="CHEBI:195366"/>
        <dbReference type="EC" id="2.1.2.9"/>
    </reaction>
    <physiologicalReaction direction="left-to-right" evidence="9">
        <dbReference type="Rhea" id="RHEA:24381"/>
    </physiologicalReaction>
</comment>
<dbReference type="Gene3D" id="3.40.50.12230">
    <property type="match status" value="1"/>
</dbReference>
<dbReference type="CDD" id="cd08646">
    <property type="entry name" value="FMT_core_Met-tRNA-FMT_N"/>
    <property type="match status" value="1"/>
</dbReference>
<sequence length="367" mass="41480">MLSINLSTRVIKGCSYFLTTFKRNRKSREVTSFAHCAHHVRKRQLHSSTTGGPWNVLFFGTDNFSVESLRSLYDEYRAKKLHRLEVVSVYKEKKNAVVRYAEEKGIIVNRWPLERTLEDFHIGIVVSFGHLIPSNIINSFPLGMLNVHASLLPRWRGAAPIIYSLINGDTQTGITIMRIMPKKFDIGDIVTQERLDIHADETLPELHAKLARMGANVLLDVIGKLPQVLSSARPQETAGITYAPKITSKISLVKWSSMTARNVYDLHRGLLGLYPLTTRFKNKTIKLFDVRQAPEPARATNPESEVAGLVRFDRKNKVLIVTCKGPSWISIEKVVLAGHSAMDATDFRNGFMQGEMKENRFIFFGAT</sequence>
<dbReference type="EC" id="2.1.2.9" evidence="3"/>
<evidence type="ECO:0000256" key="8">
    <source>
        <dbReference type="ARBA" id="ARBA00023128"/>
    </source>
</evidence>
<dbReference type="GO" id="GO:0005739">
    <property type="term" value="C:mitochondrion"/>
    <property type="evidence" value="ECO:0007669"/>
    <property type="project" value="UniProtKB-SubCell"/>
</dbReference>
<evidence type="ECO:0000256" key="9">
    <source>
        <dbReference type="ARBA" id="ARBA00052555"/>
    </source>
</evidence>
<evidence type="ECO:0000256" key="1">
    <source>
        <dbReference type="ARBA" id="ARBA00004173"/>
    </source>
</evidence>
<evidence type="ECO:0000259" key="11">
    <source>
        <dbReference type="Pfam" id="PF00551"/>
    </source>
</evidence>
<comment type="function">
    <text evidence="10">Methionyl-tRNA formyltransferase that formylates methionyl-tRNA in mitochondria and is crucial for translation initiation.</text>
</comment>
<dbReference type="EMBL" id="QOIP01000006">
    <property type="protein sequence ID" value="RLU22002.1"/>
    <property type="molecule type" value="Genomic_DNA"/>
</dbReference>
<name>A0A3L8DP41_OOCBI</name>
<evidence type="ECO:0000256" key="4">
    <source>
        <dbReference type="ARBA" id="ARBA00014185"/>
    </source>
</evidence>
<reference evidence="13" key="1">
    <citation type="journal article" date="2018" name="Genome Res.">
        <title>The genomic architecture and molecular evolution of ant odorant receptors.</title>
        <authorList>
            <person name="McKenzie S.K."/>
            <person name="Kronauer D.J.C."/>
        </authorList>
    </citation>
    <scope>NUCLEOTIDE SEQUENCE [LARGE SCALE GENOMIC DNA]</scope>
    <source>
        <strain evidence="13">Clonal line C1</strain>
    </source>
</reference>
<evidence type="ECO:0000256" key="6">
    <source>
        <dbReference type="ARBA" id="ARBA00022917"/>
    </source>
</evidence>
<dbReference type="PANTHER" id="PTHR11138:SF5">
    <property type="entry name" value="METHIONYL-TRNA FORMYLTRANSFERASE, MITOCHONDRIAL"/>
    <property type="match status" value="1"/>
</dbReference>
<dbReference type="InterPro" id="IPR005793">
    <property type="entry name" value="Formyl_trans_C"/>
</dbReference>
<evidence type="ECO:0000259" key="12">
    <source>
        <dbReference type="Pfam" id="PF02911"/>
    </source>
</evidence>
<gene>
    <name evidence="13" type="ORF">DMN91_006381</name>
</gene>
<evidence type="ECO:0000256" key="7">
    <source>
        <dbReference type="ARBA" id="ARBA00022946"/>
    </source>
</evidence>
<dbReference type="InterPro" id="IPR005794">
    <property type="entry name" value="Fmt"/>
</dbReference>
<comment type="caution">
    <text evidence="13">The sequence shown here is derived from an EMBL/GenBank/DDBJ whole genome shotgun (WGS) entry which is preliminary data.</text>
</comment>